<keyword evidence="2" id="KW-1185">Reference proteome</keyword>
<reference evidence="1 2" key="1">
    <citation type="submission" date="2020-03" db="EMBL/GenBank/DDBJ databases">
        <title>Genomic Encyclopedia of Type Strains, Phase IV (KMG-IV): sequencing the most valuable type-strain genomes for metagenomic binning, comparative biology and taxonomic classification.</title>
        <authorList>
            <person name="Goeker M."/>
        </authorList>
    </citation>
    <scope>NUCLEOTIDE SEQUENCE [LARGE SCALE GENOMIC DNA]</scope>
    <source>
        <strain evidence="1 2">DSM 27651</strain>
    </source>
</reference>
<name>A0ABX0XNU6_9SPHN</name>
<dbReference type="EMBL" id="JAATJE010000002">
    <property type="protein sequence ID" value="NJC34883.1"/>
    <property type="molecule type" value="Genomic_DNA"/>
</dbReference>
<proteinExistence type="predicted"/>
<dbReference type="RefSeq" id="WP_167955266.1">
    <property type="nucleotide sequence ID" value="NZ_JAATJE010000002.1"/>
</dbReference>
<accession>A0ABX0XNU6</accession>
<protein>
    <recommendedName>
        <fullName evidence="3">Tetratricopeptide repeat protein</fullName>
    </recommendedName>
</protein>
<comment type="caution">
    <text evidence="1">The sequence shown here is derived from an EMBL/GenBank/DDBJ whole genome shotgun (WGS) entry which is preliminary data.</text>
</comment>
<evidence type="ECO:0000313" key="1">
    <source>
        <dbReference type="EMBL" id="NJC34883.1"/>
    </source>
</evidence>
<sequence>MTQSLALAIRSRLPDTAYALAPWDARVEASFAAELADSGAPSSRDQADRLAAAALLRDPTAVAAVSVRGVIAALDKDEAEARSYFSFSDRLSRRDLRTRLWLIEDAVGRGDLAAALSHYDVALRTSRQAPELLFPVLSTAIADPRIQEYLSRTLSQRPNWLDSFVESVSYTGDPVDVAAFYGRLARAGVAIPPSVRAGLVDRLVSAGALDASWTLYRRYNAAANKRFSRDPRFTTRLERPSGFDWVPVQQDGAFASIQAEEDGGFVSFSAPAAVGGPVLSQRQLLPPGRYSLSGRSAEIDQQLTARPYWLITCADGRELGRVVMTNSPDSEARFNGRFVVPADCPMQTLALITRASTQVGGTTGRILEAQIRPAP</sequence>
<organism evidence="1 2">
    <name type="scientific">Sphingomonas jejuensis</name>
    <dbReference type="NCBI Taxonomy" id="904715"/>
    <lineage>
        <taxon>Bacteria</taxon>
        <taxon>Pseudomonadati</taxon>
        <taxon>Pseudomonadota</taxon>
        <taxon>Alphaproteobacteria</taxon>
        <taxon>Sphingomonadales</taxon>
        <taxon>Sphingomonadaceae</taxon>
        <taxon>Sphingomonas</taxon>
    </lineage>
</organism>
<gene>
    <name evidence="1" type="ORF">GGR88_002397</name>
</gene>
<evidence type="ECO:0000313" key="2">
    <source>
        <dbReference type="Proteomes" id="UP000734218"/>
    </source>
</evidence>
<dbReference type="Proteomes" id="UP000734218">
    <property type="component" value="Unassembled WGS sequence"/>
</dbReference>
<evidence type="ECO:0008006" key="3">
    <source>
        <dbReference type="Google" id="ProtNLM"/>
    </source>
</evidence>